<evidence type="ECO:0000256" key="13">
    <source>
        <dbReference type="PIRSR" id="PIRSR006816-2"/>
    </source>
</evidence>
<dbReference type="InterPro" id="IPR019480">
    <property type="entry name" value="Dihydroorotate_DH_Fe-S-bd"/>
</dbReference>
<comment type="subunit">
    <text evidence="11">Heterotetramer of 2 PyrK and 2 PyrD type B subunits.</text>
</comment>
<comment type="caution">
    <text evidence="11">Lacks conserved residue(s) required for the propagation of feature annotation.</text>
</comment>
<dbReference type="InterPro" id="IPR017938">
    <property type="entry name" value="Riboflavin_synthase-like_b-brl"/>
</dbReference>
<dbReference type="AlphaFoldDB" id="A0A4R3L1G6"/>
<dbReference type="Gene3D" id="2.10.240.10">
    <property type="entry name" value="Dihydroorotate dehydrogenase, electron transfer subunit"/>
    <property type="match status" value="1"/>
</dbReference>
<dbReference type="InterPro" id="IPR012165">
    <property type="entry name" value="Cyt_c3_hydrogenase_gsu"/>
</dbReference>
<keyword evidence="2 11" id="KW-0813">Transport</keyword>
<dbReference type="GO" id="GO:0009055">
    <property type="term" value="F:electron transfer activity"/>
    <property type="evidence" value="ECO:0007669"/>
    <property type="project" value="UniProtKB-UniRule"/>
</dbReference>
<dbReference type="GO" id="GO:0051537">
    <property type="term" value="F:2 iron, 2 sulfur cluster binding"/>
    <property type="evidence" value="ECO:0007669"/>
    <property type="project" value="UniProtKB-KW"/>
</dbReference>
<evidence type="ECO:0000256" key="3">
    <source>
        <dbReference type="ARBA" id="ARBA00022630"/>
    </source>
</evidence>
<feature type="domain" description="FAD-binding FR-type" evidence="14">
    <location>
        <begin position="3"/>
        <end position="99"/>
    </location>
</feature>
<keyword evidence="5 11" id="KW-0479">Metal-binding</keyword>
<reference evidence="15 16" key="1">
    <citation type="submission" date="2019-03" db="EMBL/GenBank/DDBJ databases">
        <title>Genomic Encyclopedia of Type Strains, Phase IV (KMG-IV): sequencing the most valuable type-strain genomes for metagenomic binning, comparative biology and taxonomic classification.</title>
        <authorList>
            <person name="Goeker M."/>
        </authorList>
    </citation>
    <scope>NUCLEOTIDE SEQUENCE [LARGE SCALE GENOMIC DNA]</scope>
    <source>
        <strain evidence="15 16">DSM 26752</strain>
    </source>
</reference>
<dbReference type="Gene3D" id="3.40.50.80">
    <property type="entry name" value="Nucleotide-binding domain of ferredoxin-NADP reductase (FNR) module"/>
    <property type="match status" value="1"/>
</dbReference>
<accession>A0A4R3L1G6</accession>
<gene>
    <name evidence="11" type="primary">pyrK</name>
    <name evidence="15" type="ORF">EDD65_103164</name>
</gene>
<keyword evidence="10 11" id="KW-0411">Iron-sulfur</keyword>
<evidence type="ECO:0000313" key="16">
    <source>
        <dbReference type="Proteomes" id="UP000294567"/>
    </source>
</evidence>
<dbReference type="Pfam" id="PF10418">
    <property type="entry name" value="DHODB_Fe-S_bind"/>
    <property type="match status" value="1"/>
</dbReference>
<dbReference type="EMBL" id="SMAE01000003">
    <property type="protein sequence ID" value="TCS90853.1"/>
    <property type="molecule type" value="Genomic_DNA"/>
</dbReference>
<evidence type="ECO:0000256" key="1">
    <source>
        <dbReference type="ARBA" id="ARBA00006422"/>
    </source>
</evidence>
<dbReference type="GO" id="GO:0050660">
    <property type="term" value="F:flavin adenine dinucleotide binding"/>
    <property type="evidence" value="ECO:0007669"/>
    <property type="project" value="InterPro"/>
</dbReference>
<keyword evidence="4 11" id="KW-0001">2Fe-2S</keyword>
<feature type="binding site" evidence="11 12">
    <location>
        <begin position="52"/>
        <end position="55"/>
    </location>
    <ligand>
        <name>FAD</name>
        <dbReference type="ChEBI" id="CHEBI:57692"/>
    </ligand>
</feature>
<dbReference type="PROSITE" id="PS51384">
    <property type="entry name" value="FAD_FR"/>
    <property type="match status" value="1"/>
</dbReference>
<organism evidence="15 16">
    <name type="scientific">Keratinibaculum paraultunense</name>
    <dbReference type="NCBI Taxonomy" id="1278232"/>
    <lineage>
        <taxon>Bacteria</taxon>
        <taxon>Bacillati</taxon>
        <taxon>Bacillota</taxon>
        <taxon>Tissierellia</taxon>
        <taxon>Tissierellales</taxon>
        <taxon>Tepidimicrobiaceae</taxon>
        <taxon>Keratinibaculum</taxon>
    </lineage>
</organism>
<comment type="similarity">
    <text evidence="1 11">Belongs to the PyrK family.</text>
</comment>
<sequence length="245" mass="27379">MKEGYREVTICSNREIATDIYEMKIKETGILGVPGQFYMLRGWQGLDPFLPRPISICDISDDEITFLYEIRGKGTGIMAGLKAMDRIEILGPLGNGFELNSKGNIAIISGGIGIAPMIYTMKSIDSPIDFYCGFRDEVYYIDEIKKYVNNIYITTEDGSVGHKGFITELFVPDRYDMVMTCGPIPMMKKVVEMCKDKVPVFISMESRMACGIGACLGCSIETTWGMKRVCKDGPVFSGEEVIFYD</sequence>
<feature type="binding site" evidence="11 13">
    <location>
        <position position="215"/>
    </location>
    <ligand>
        <name>[2Fe-2S] cluster</name>
        <dbReference type="ChEBI" id="CHEBI:190135"/>
    </ligand>
</feature>
<dbReference type="SUPFAM" id="SSF52343">
    <property type="entry name" value="Ferredoxin reductase-like, C-terminal NADP-linked domain"/>
    <property type="match status" value="1"/>
</dbReference>
<comment type="cofactor">
    <cofactor evidence="13">
        <name>[2Fe-2S] cluster</name>
        <dbReference type="ChEBI" id="CHEBI:190135"/>
    </cofactor>
    <text evidence="13">Binds 1 [2Fe-2S] cluster per subunit.</text>
</comment>
<comment type="caution">
    <text evidence="15">The sequence shown here is derived from an EMBL/GenBank/DDBJ whole genome shotgun (WGS) entry which is preliminary data.</text>
</comment>
<evidence type="ECO:0000256" key="10">
    <source>
        <dbReference type="ARBA" id="ARBA00023014"/>
    </source>
</evidence>
<name>A0A4R3L1G6_9FIRM</name>
<evidence type="ECO:0000259" key="14">
    <source>
        <dbReference type="PROSITE" id="PS51384"/>
    </source>
</evidence>
<dbReference type="InterPro" id="IPR037117">
    <property type="entry name" value="Dihydroorotate_DH_ele_sf"/>
</dbReference>
<proteinExistence type="inferred from homology"/>
<evidence type="ECO:0000256" key="2">
    <source>
        <dbReference type="ARBA" id="ARBA00022448"/>
    </source>
</evidence>
<dbReference type="Proteomes" id="UP000294567">
    <property type="component" value="Unassembled WGS sequence"/>
</dbReference>
<evidence type="ECO:0000256" key="9">
    <source>
        <dbReference type="ARBA" id="ARBA00023004"/>
    </source>
</evidence>
<dbReference type="PANTHER" id="PTHR43513:SF3">
    <property type="entry name" value="DIHYDROOROTATE DEHYDROGENASE B (NAD(+)), ELECTRON TRANSFER SUBUNIT-RELATED"/>
    <property type="match status" value="1"/>
</dbReference>
<evidence type="ECO:0000256" key="5">
    <source>
        <dbReference type="ARBA" id="ARBA00022723"/>
    </source>
</evidence>
<dbReference type="GO" id="GO:0046872">
    <property type="term" value="F:metal ion binding"/>
    <property type="evidence" value="ECO:0007669"/>
    <property type="project" value="UniProtKB-KW"/>
</dbReference>
<dbReference type="InterPro" id="IPR050353">
    <property type="entry name" value="PyrK_electron_transfer"/>
</dbReference>
<dbReference type="SUPFAM" id="SSF63380">
    <property type="entry name" value="Riboflavin synthase domain-like"/>
    <property type="match status" value="1"/>
</dbReference>
<evidence type="ECO:0000256" key="7">
    <source>
        <dbReference type="ARBA" id="ARBA00022975"/>
    </source>
</evidence>
<dbReference type="Gene3D" id="2.40.30.10">
    <property type="entry name" value="Translation factors"/>
    <property type="match status" value="1"/>
</dbReference>
<dbReference type="NCBIfam" id="NF000798">
    <property type="entry name" value="PRK00054.1-3"/>
    <property type="match status" value="1"/>
</dbReference>
<dbReference type="GO" id="GO:0044205">
    <property type="term" value="P:'de novo' UMP biosynthetic process"/>
    <property type="evidence" value="ECO:0007669"/>
    <property type="project" value="UniProtKB-UniRule"/>
</dbReference>
<dbReference type="GO" id="GO:0016491">
    <property type="term" value="F:oxidoreductase activity"/>
    <property type="evidence" value="ECO:0007669"/>
    <property type="project" value="InterPro"/>
</dbReference>
<dbReference type="InterPro" id="IPR017927">
    <property type="entry name" value="FAD-bd_FR_type"/>
</dbReference>
<evidence type="ECO:0000256" key="6">
    <source>
        <dbReference type="ARBA" id="ARBA00022827"/>
    </source>
</evidence>
<comment type="cofactor">
    <cofactor evidence="11 12">
        <name>FAD</name>
        <dbReference type="ChEBI" id="CHEBI:57692"/>
    </cofactor>
    <text evidence="11 12">Binds 1 FAD per subunit.</text>
</comment>
<protein>
    <recommendedName>
        <fullName evidence="11">Dihydroorotate dehydrogenase B (NAD(+)), electron transfer subunit</fullName>
    </recommendedName>
    <alternativeName>
        <fullName evidence="11">Dihydroorotate oxidase B, electron transfer subunit</fullName>
    </alternativeName>
</protein>
<evidence type="ECO:0000256" key="8">
    <source>
        <dbReference type="ARBA" id="ARBA00022982"/>
    </source>
</evidence>
<keyword evidence="6 11" id="KW-0274">FAD</keyword>
<comment type="pathway">
    <text evidence="11">Pyrimidine metabolism; UMP biosynthesis via de novo pathway; orotate from (S)-dihydroorotate (NAD(+) route): step 1/1.</text>
</comment>
<dbReference type="PIRSF" id="PIRSF006816">
    <property type="entry name" value="Cyc3_hyd_g"/>
    <property type="match status" value="1"/>
</dbReference>
<feature type="binding site" evidence="11 12">
    <location>
        <begin position="74"/>
        <end position="75"/>
    </location>
    <ligand>
        <name>FAD</name>
        <dbReference type="ChEBI" id="CHEBI:57692"/>
    </ligand>
</feature>
<feature type="binding site" evidence="11 13">
    <location>
        <position position="210"/>
    </location>
    <ligand>
        <name>[2Fe-2S] cluster</name>
        <dbReference type="ChEBI" id="CHEBI:190135"/>
    </ligand>
</feature>
<keyword evidence="16" id="KW-1185">Reference proteome</keyword>
<comment type="function">
    <text evidence="11">Responsible for channeling the electrons from the oxidation of dihydroorotate from the FMN redox center in the PyrD type B subunit to the ultimate electron acceptor NAD(+).</text>
</comment>
<keyword evidence="9 11" id="KW-0408">Iron</keyword>
<dbReference type="UniPathway" id="UPA00070">
    <property type="reaction ID" value="UER00945"/>
</dbReference>
<evidence type="ECO:0000313" key="15">
    <source>
        <dbReference type="EMBL" id="TCS90853.1"/>
    </source>
</evidence>
<comment type="cofactor">
    <cofactor evidence="11">
        <name>[2Fe-2S] cluster</name>
        <dbReference type="ChEBI" id="CHEBI:190135"/>
    </cofactor>
    <text evidence="11">Binds 1 [2Fe-2S] cluster per subunit.</text>
</comment>
<dbReference type="CDD" id="cd06218">
    <property type="entry name" value="DHOD_e_trans"/>
    <property type="match status" value="1"/>
</dbReference>
<dbReference type="RefSeq" id="WP_132026565.1">
    <property type="nucleotide sequence ID" value="NZ_CP068564.1"/>
</dbReference>
<evidence type="ECO:0000256" key="12">
    <source>
        <dbReference type="PIRSR" id="PIRSR006816-1"/>
    </source>
</evidence>
<dbReference type="InterPro" id="IPR023455">
    <property type="entry name" value="Dihydroorotate_DHASE_ETsu"/>
</dbReference>
<dbReference type="HAMAP" id="MF_01211">
    <property type="entry name" value="DHODB_Fe_S_bind"/>
    <property type="match status" value="1"/>
</dbReference>
<keyword evidence="7 11" id="KW-0665">Pyrimidine biosynthesis</keyword>
<evidence type="ECO:0000256" key="11">
    <source>
        <dbReference type="HAMAP-Rule" id="MF_01211"/>
    </source>
</evidence>
<dbReference type="OrthoDB" id="9789468at2"/>
<keyword evidence="8 11" id="KW-0249">Electron transport</keyword>
<keyword evidence="3 11" id="KW-0285">Flavoprotein</keyword>
<dbReference type="PANTHER" id="PTHR43513">
    <property type="entry name" value="DIHYDROOROTATE DEHYDROGENASE B (NAD(+)), ELECTRON TRANSFER SUBUNIT"/>
    <property type="match status" value="1"/>
</dbReference>
<evidence type="ECO:0000256" key="4">
    <source>
        <dbReference type="ARBA" id="ARBA00022714"/>
    </source>
</evidence>
<feature type="binding site" evidence="11 13">
    <location>
        <position position="230"/>
    </location>
    <ligand>
        <name>[2Fe-2S] cluster</name>
        <dbReference type="ChEBI" id="CHEBI:190135"/>
    </ligand>
</feature>
<dbReference type="InterPro" id="IPR039261">
    <property type="entry name" value="FNR_nucleotide-bd"/>
</dbReference>
<feature type="binding site" evidence="11 13">
    <location>
        <position position="218"/>
    </location>
    <ligand>
        <name>[2Fe-2S] cluster</name>
        <dbReference type="ChEBI" id="CHEBI:190135"/>
    </ligand>
</feature>